<proteinExistence type="predicted"/>
<dbReference type="PANTHER" id="PTHR43272">
    <property type="entry name" value="LONG-CHAIN-FATTY-ACID--COA LIGASE"/>
    <property type="match status" value="1"/>
</dbReference>
<gene>
    <name evidence="5" type="ORF">TCNE_LOCUS13980</name>
</gene>
<reference evidence="5 6" key="2">
    <citation type="submission" date="2018-11" db="EMBL/GenBank/DDBJ databases">
        <authorList>
            <consortium name="Pathogen Informatics"/>
        </authorList>
    </citation>
    <scope>NUCLEOTIDE SEQUENCE [LARGE SCALE GENOMIC DNA]</scope>
</reference>
<evidence type="ECO:0000256" key="2">
    <source>
        <dbReference type="ARBA" id="ARBA00022832"/>
    </source>
</evidence>
<dbReference type="Pfam" id="PF00501">
    <property type="entry name" value="AMP-binding"/>
    <property type="match status" value="1"/>
</dbReference>
<evidence type="ECO:0000256" key="1">
    <source>
        <dbReference type="ARBA" id="ARBA00022598"/>
    </source>
</evidence>
<dbReference type="GO" id="GO:0004467">
    <property type="term" value="F:long-chain fatty acid-CoA ligase activity"/>
    <property type="evidence" value="ECO:0007669"/>
    <property type="project" value="UniProtKB-EC"/>
</dbReference>
<keyword evidence="2" id="KW-0276">Fatty acid metabolism</keyword>
<evidence type="ECO:0000259" key="4">
    <source>
        <dbReference type="Pfam" id="PF00501"/>
    </source>
</evidence>
<dbReference type="GO" id="GO:0016020">
    <property type="term" value="C:membrane"/>
    <property type="evidence" value="ECO:0007669"/>
    <property type="project" value="TreeGrafter"/>
</dbReference>
<name>A0A183UZR0_TOXCA</name>
<keyword evidence="1" id="KW-0436">Ligase</keyword>
<dbReference type="EC" id="6.2.1.3" evidence="3"/>
<feature type="domain" description="AMP-dependent synthetase/ligase" evidence="4">
    <location>
        <begin position="110"/>
        <end position="350"/>
    </location>
</feature>
<keyword evidence="2" id="KW-0443">Lipid metabolism</keyword>
<organism evidence="6 7">
    <name type="scientific">Toxocara canis</name>
    <name type="common">Canine roundworm</name>
    <dbReference type="NCBI Taxonomy" id="6265"/>
    <lineage>
        <taxon>Eukaryota</taxon>
        <taxon>Metazoa</taxon>
        <taxon>Ecdysozoa</taxon>
        <taxon>Nematoda</taxon>
        <taxon>Chromadorea</taxon>
        <taxon>Rhabditida</taxon>
        <taxon>Spirurina</taxon>
        <taxon>Ascaridomorpha</taxon>
        <taxon>Ascaridoidea</taxon>
        <taxon>Toxocaridae</taxon>
        <taxon>Toxocara</taxon>
    </lineage>
</organism>
<dbReference type="Gene3D" id="3.40.50.12780">
    <property type="entry name" value="N-terminal domain of ligase-like"/>
    <property type="match status" value="1"/>
</dbReference>
<evidence type="ECO:0000256" key="3">
    <source>
        <dbReference type="ARBA" id="ARBA00026121"/>
    </source>
</evidence>
<dbReference type="InterPro" id="IPR042099">
    <property type="entry name" value="ANL_N_sf"/>
</dbReference>
<reference evidence="7" key="1">
    <citation type="submission" date="2016-06" db="UniProtKB">
        <authorList>
            <consortium name="WormBaseParasite"/>
        </authorList>
    </citation>
    <scope>IDENTIFICATION</scope>
</reference>
<sequence length="366" mass="41011">MIMQRLAADVIFSNLHLAALVTGIAVGSAATHWLWSTLPKRIPAIVDLDKQTRQLSDGSRVAACLKTDELMAEFSEDVRTLYDVARRGMRMSNNGPMLGWRQKQNDGTEPYVWLSYKQALDSAEEIAYGLRKIGIECGQKTFAGILMRNRPEWTICELAVYCNNSIVVPVYGTFGVYACDYIINETQMNVIFVDNERVAMGWLHRSVSFKTQSYMDNCLYRSHISSRFGNKSATNFEILKTIQQALSRRGGNVSNAPIAANLLEREHLSLQHIVIVDHFSDEPHDELKRGVSLWSLKALKQLGQQTKNDQKLQLPTADDVCTVSYTSGATGIPKGAVLTHRNVIACCTVLLFFRKAPFLSTVSRLE</sequence>
<evidence type="ECO:0000313" key="5">
    <source>
        <dbReference type="EMBL" id="VDM45301.1"/>
    </source>
</evidence>
<dbReference type="SUPFAM" id="SSF56801">
    <property type="entry name" value="Acetyl-CoA synthetase-like"/>
    <property type="match status" value="1"/>
</dbReference>
<dbReference type="Proteomes" id="UP000050794">
    <property type="component" value="Unassembled WGS sequence"/>
</dbReference>
<dbReference type="PANTHER" id="PTHR43272:SF107">
    <property type="entry name" value="LONG-CHAIN-FATTY-ACID--COA LIGASE 5"/>
    <property type="match status" value="1"/>
</dbReference>
<dbReference type="AlphaFoldDB" id="A0A183UZR0"/>
<dbReference type="InterPro" id="IPR000873">
    <property type="entry name" value="AMP-dep_synth/lig_dom"/>
</dbReference>
<evidence type="ECO:0000313" key="6">
    <source>
        <dbReference type="Proteomes" id="UP000050794"/>
    </source>
</evidence>
<dbReference type="GO" id="GO:0005783">
    <property type="term" value="C:endoplasmic reticulum"/>
    <property type="evidence" value="ECO:0007669"/>
    <property type="project" value="TreeGrafter"/>
</dbReference>
<dbReference type="WBParaSite" id="TCNE_0001398001-mRNA-1">
    <property type="protein sequence ID" value="TCNE_0001398001-mRNA-1"/>
    <property type="gene ID" value="TCNE_0001398001"/>
</dbReference>
<protein>
    <recommendedName>
        <fullName evidence="3">long-chain-fatty-acid--CoA ligase</fullName>
        <ecNumber evidence="3">6.2.1.3</ecNumber>
    </recommendedName>
</protein>
<keyword evidence="6" id="KW-1185">Reference proteome</keyword>
<evidence type="ECO:0000313" key="7">
    <source>
        <dbReference type="WBParaSite" id="TCNE_0001398001-mRNA-1"/>
    </source>
</evidence>
<accession>A0A183UZR0</accession>
<dbReference type="EMBL" id="UYWY01021998">
    <property type="protein sequence ID" value="VDM45301.1"/>
    <property type="molecule type" value="Genomic_DNA"/>
</dbReference>